<protein>
    <recommendedName>
        <fullName evidence="2">Abasic site processing protein HMCES</fullName>
    </recommendedName>
    <alternativeName>
        <fullName evidence="9">Embryonic stem cell-specific 5-hydroxymethylcytosine-binding protein</fullName>
    </alternativeName>
    <alternativeName>
        <fullName evidence="10">Peptidase HMCES</fullName>
    </alternativeName>
    <alternativeName>
        <fullName evidence="11">SRAP domain-containing protein 1</fullName>
    </alternativeName>
</protein>
<dbReference type="InterPro" id="IPR036590">
    <property type="entry name" value="SRAP-like"/>
</dbReference>
<keyword evidence="4" id="KW-0227">DNA damage</keyword>
<dbReference type="GO" id="GO:0003697">
    <property type="term" value="F:single-stranded DNA binding"/>
    <property type="evidence" value="ECO:0007669"/>
    <property type="project" value="InterPro"/>
</dbReference>
<evidence type="ECO:0000256" key="6">
    <source>
        <dbReference type="ARBA" id="ARBA00023124"/>
    </source>
</evidence>
<keyword evidence="8" id="KW-0456">Lyase</keyword>
<evidence type="ECO:0000256" key="4">
    <source>
        <dbReference type="ARBA" id="ARBA00022763"/>
    </source>
</evidence>
<dbReference type="PANTHER" id="PTHR13604">
    <property type="entry name" value="DC12-RELATED"/>
    <property type="match status" value="1"/>
</dbReference>
<dbReference type="GO" id="GO:0016829">
    <property type="term" value="F:lyase activity"/>
    <property type="evidence" value="ECO:0007669"/>
    <property type="project" value="UniProtKB-KW"/>
</dbReference>
<comment type="similarity">
    <text evidence="1">Belongs to the SOS response-associated peptidase family.</text>
</comment>
<dbReference type="Proteomes" id="UP001208570">
    <property type="component" value="Unassembled WGS sequence"/>
</dbReference>
<evidence type="ECO:0000256" key="2">
    <source>
        <dbReference type="ARBA" id="ARBA00015888"/>
    </source>
</evidence>
<evidence type="ECO:0000256" key="9">
    <source>
        <dbReference type="ARBA" id="ARBA00030390"/>
    </source>
</evidence>
<evidence type="ECO:0000256" key="11">
    <source>
        <dbReference type="ARBA" id="ARBA00031130"/>
    </source>
</evidence>
<reference evidence="12" key="1">
    <citation type="journal article" date="2023" name="Mol. Biol. Evol.">
        <title>Third-Generation Sequencing Reveals the Adaptive Role of the Epigenome in Three Deep-Sea Polychaetes.</title>
        <authorList>
            <person name="Perez M."/>
            <person name="Aroh O."/>
            <person name="Sun Y."/>
            <person name="Lan Y."/>
            <person name="Juniper S.K."/>
            <person name="Young C.R."/>
            <person name="Angers B."/>
            <person name="Qian P.Y."/>
        </authorList>
    </citation>
    <scope>NUCLEOTIDE SEQUENCE</scope>
    <source>
        <strain evidence="12">P08H-3</strain>
    </source>
</reference>
<dbReference type="Pfam" id="PF02586">
    <property type="entry name" value="SRAP"/>
    <property type="match status" value="1"/>
</dbReference>
<keyword evidence="13" id="KW-1185">Reference proteome</keyword>
<evidence type="ECO:0000256" key="7">
    <source>
        <dbReference type="ARBA" id="ARBA00023125"/>
    </source>
</evidence>
<evidence type="ECO:0000256" key="8">
    <source>
        <dbReference type="ARBA" id="ARBA00023239"/>
    </source>
</evidence>
<dbReference type="GO" id="GO:0008233">
    <property type="term" value="F:peptidase activity"/>
    <property type="evidence" value="ECO:0007669"/>
    <property type="project" value="UniProtKB-KW"/>
</dbReference>
<gene>
    <name evidence="12" type="ORF">LSH36_471g06007</name>
</gene>
<proteinExistence type="inferred from homology"/>
<evidence type="ECO:0000313" key="12">
    <source>
        <dbReference type="EMBL" id="KAK2149041.1"/>
    </source>
</evidence>
<keyword evidence="5" id="KW-0378">Hydrolase</keyword>
<dbReference type="GO" id="GO:0106300">
    <property type="term" value="P:protein-DNA covalent cross-linking repair"/>
    <property type="evidence" value="ECO:0007669"/>
    <property type="project" value="InterPro"/>
</dbReference>
<dbReference type="SUPFAM" id="SSF143081">
    <property type="entry name" value="BB1717-like"/>
    <property type="match status" value="1"/>
</dbReference>
<dbReference type="Gene3D" id="3.90.1680.10">
    <property type="entry name" value="SOS response associated peptidase-like"/>
    <property type="match status" value="2"/>
</dbReference>
<evidence type="ECO:0000256" key="3">
    <source>
        <dbReference type="ARBA" id="ARBA00022670"/>
    </source>
</evidence>
<evidence type="ECO:0000256" key="5">
    <source>
        <dbReference type="ARBA" id="ARBA00022801"/>
    </source>
</evidence>
<name>A0AAD9J9N1_9ANNE</name>
<keyword evidence="3" id="KW-0645">Protease</keyword>
<keyword evidence="6" id="KW-0190">Covalent protein-DNA linkage</keyword>
<organism evidence="12 13">
    <name type="scientific">Paralvinella palmiformis</name>
    <dbReference type="NCBI Taxonomy" id="53620"/>
    <lineage>
        <taxon>Eukaryota</taxon>
        <taxon>Metazoa</taxon>
        <taxon>Spiralia</taxon>
        <taxon>Lophotrochozoa</taxon>
        <taxon>Annelida</taxon>
        <taxon>Polychaeta</taxon>
        <taxon>Sedentaria</taxon>
        <taxon>Canalipalpata</taxon>
        <taxon>Terebellida</taxon>
        <taxon>Terebelliformia</taxon>
        <taxon>Alvinellidae</taxon>
        <taxon>Paralvinella</taxon>
    </lineage>
</organism>
<sequence length="130" mass="15164">MCGRTACTLAPDDICHACGYKSSNGKWRQPQWRDPPGGQKYYTSYNLAPGAHVYFEWHKTDDGTKQPYFIYFPHADSEKVELLNKDCTEQETVYTGRRLLTLAGLFDVWRPKEVRLLTYTLIDRHTDRQN</sequence>
<dbReference type="GO" id="GO:0006508">
    <property type="term" value="P:proteolysis"/>
    <property type="evidence" value="ECO:0007669"/>
    <property type="project" value="UniProtKB-KW"/>
</dbReference>
<evidence type="ECO:0000256" key="10">
    <source>
        <dbReference type="ARBA" id="ARBA00030898"/>
    </source>
</evidence>
<dbReference type="PANTHER" id="PTHR13604:SF0">
    <property type="entry name" value="ABASIC SITE PROCESSING PROTEIN HMCES"/>
    <property type="match status" value="1"/>
</dbReference>
<dbReference type="InterPro" id="IPR003738">
    <property type="entry name" value="SRAP"/>
</dbReference>
<comment type="caution">
    <text evidence="12">The sequence shown here is derived from an EMBL/GenBank/DDBJ whole genome shotgun (WGS) entry which is preliminary data.</text>
</comment>
<dbReference type="AlphaFoldDB" id="A0AAD9J9N1"/>
<evidence type="ECO:0000256" key="1">
    <source>
        <dbReference type="ARBA" id="ARBA00008136"/>
    </source>
</evidence>
<accession>A0AAD9J9N1</accession>
<keyword evidence="7" id="KW-0238">DNA-binding</keyword>
<dbReference type="EMBL" id="JAODUP010000471">
    <property type="protein sequence ID" value="KAK2149041.1"/>
    <property type="molecule type" value="Genomic_DNA"/>
</dbReference>
<evidence type="ECO:0000313" key="13">
    <source>
        <dbReference type="Proteomes" id="UP001208570"/>
    </source>
</evidence>